<reference evidence="1" key="1">
    <citation type="submission" date="2020-11" db="EMBL/GenBank/DDBJ databases">
        <title>Nocardioides cynanchi sp. nov., isolated from soil of rhizosphere of Cynanchum wilfordii.</title>
        <authorList>
            <person name="Lee J.-S."/>
            <person name="Suh M.K."/>
            <person name="Kim J.-S."/>
        </authorList>
    </citation>
    <scope>NUCLEOTIDE SEQUENCE</scope>
    <source>
        <strain evidence="1">KCTC 19276</strain>
    </source>
</reference>
<keyword evidence="2" id="KW-1185">Reference proteome</keyword>
<dbReference type="Proteomes" id="UP000660668">
    <property type="component" value="Unassembled WGS sequence"/>
</dbReference>
<accession>A0A930VLX5</accession>
<protein>
    <submittedName>
        <fullName evidence="1">Uncharacterized protein</fullName>
    </submittedName>
</protein>
<dbReference type="EMBL" id="JADKPO010000001">
    <property type="protein sequence ID" value="MBF4766285.1"/>
    <property type="molecule type" value="Genomic_DNA"/>
</dbReference>
<sequence length="61" mass="6814">MLLRWELQGGVWRVLGRDGEQVTVGLFTCDAGEEMDRFTSADEQLLAVVNERSGSEDDLPD</sequence>
<organism evidence="1 2">
    <name type="scientific">Nocardioides agariphilus</name>
    <dbReference type="NCBI Taxonomy" id="433664"/>
    <lineage>
        <taxon>Bacteria</taxon>
        <taxon>Bacillati</taxon>
        <taxon>Actinomycetota</taxon>
        <taxon>Actinomycetes</taxon>
        <taxon>Propionibacteriales</taxon>
        <taxon>Nocardioidaceae</taxon>
        <taxon>Nocardioides</taxon>
    </lineage>
</organism>
<gene>
    <name evidence="1" type="ORF">ISU10_00720</name>
</gene>
<evidence type="ECO:0000313" key="2">
    <source>
        <dbReference type="Proteomes" id="UP000660668"/>
    </source>
</evidence>
<comment type="caution">
    <text evidence="1">The sequence shown here is derived from an EMBL/GenBank/DDBJ whole genome shotgun (WGS) entry which is preliminary data.</text>
</comment>
<dbReference type="AlphaFoldDB" id="A0A930VLX5"/>
<name>A0A930VLX5_9ACTN</name>
<evidence type="ECO:0000313" key="1">
    <source>
        <dbReference type="EMBL" id="MBF4766285.1"/>
    </source>
</evidence>
<proteinExistence type="predicted"/>